<dbReference type="RefSeq" id="WP_303887101.1">
    <property type="nucleotide sequence ID" value="NZ_JAGZCC010000030.1"/>
</dbReference>
<dbReference type="AlphaFoldDB" id="A0A943EL37"/>
<accession>A0A943EL37</accession>
<proteinExistence type="predicted"/>
<name>A0A943EL37_9FIRM</name>
<organism evidence="1 2">
    <name type="scientific">Thomasclavelia spiroformis</name>
    <dbReference type="NCBI Taxonomy" id="29348"/>
    <lineage>
        <taxon>Bacteria</taxon>
        <taxon>Bacillati</taxon>
        <taxon>Bacillota</taxon>
        <taxon>Erysipelotrichia</taxon>
        <taxon>Erysipelotrichales</taxon>
        <taxon>Coprobacillaceae</taxon>
        <taxon>Thomasclavelia</taxon>
    </lineage>
</organism>
<protein>
    <submittedName>
        <fullName evidence="1">Uncharacterized protein</fullName>
    </submittedName>
</protein>
<dbReference type="EMBL" id="JAGZCC010000030">
    <property type="protein sequence ID" value="MBS5588391.1"/>
    <property type="molecule type" value="Genomic_DNA"/>
</dbReference>
<evidence type="ECO:0000313" key="2">
    <source>
        <dbReference type="Proteomes" id="UP000751224"/>
    </source>
</evidence>
<reference evidence="1" key="1">
    <citation type="submission" date="2021-02" db="EMBL/GenBank/DDBJ databases">
        <title>Infant gut strain persistence is associated with maternal origin, phylogeny, and functional potential including surface adhesion and iron acquisition.</title>
        <authorList>
            <person name="Lou Y.C."/>
        </authorList>
    </citation>
    <scope>NUCLEOTIDE SEQUENCE</scope>
    <source>
        <strain evidence="1">L3_108_000G1_dasL3_108_000G1_metabat.metabat.11</strain>
    </source>
</reference>
<sequence>MLEVARSKQIIKIETLIKCALCEVDDKYYRLDTAVKNSTKFKDEVKIMIRERFFCYEFYHQMRCYDKEHHILDNNIVLSAEISKNGHELIKNNKIPDFIIHEPGSMGTNLVIIEVKAKIDEKGIAKDFNTLSLFLSDCSYELGILILFNCDLKDLKTSMKEIVKKEEFKSVLNQKKFSKIKILCKKSRKNKTEEIILKDLISELDA</sequence>
<dbReference type="Proteomes" id="UP000751224">
    <property type="component" value="Unassembled WGS sequence"/>
</dbReference>
<evidence type="ECO:0000313" key="1">
    <source>
        <dbReference type="EMBL" id="MBS5588391.1"/>
    </source>
</evidence>
<gene>
    <name evidence="1" type="ORF">KHX14_06175</name>
</gene>
<comment type="caution">
    <text evidence="1">The sequence shown here is derived from an EMBL/GenBank/DDBJ whole genome shotgun (WGS) entry which is preliminary data.</text>
</comment>